<gene>
    <name evidence="1" type="ORF">NMQ00_04290</name>
</gene>
<keyword evidence="2" id="KW-1185">Reference proteome</keyword>
<evidence type="ECO:0000313" key="1">
    <source>
        <dbReference type="EMBL" id="UTT43732.1"/>
    </source>
</evidence>
<dbReference type="InterPro" id="IPR014449">
    <property type="entry name" value="UCP007050_HI0931"/>
</dbReference>
<dbReference type="EMBL" id="CP101462">
    <property type="protein sequence ID" value="UTT43732.1"/>
    <property type="molecule type" value="Genomic_DNA"/>
</dbReference>
<dbReference type="Proteomes" id="UP001060325">
    <property type="component" value="Chromosome"/>
</dbReference>
<proteinExistence type="predicted"/>
<dbReference type="Pfam" id="PF10008">
    <property type="entry name" value="DUF2251"/>
    <property type="match status" value="1"/>
</dbReference>
<evidence type="ECO:0000313" key="2">
    <source>
        <dbReference type="Proteomes" id="UP001060325"/>
    </source>
</evidence>
<accession>A0ABY5FQ61</accession>
<reference evidence="1" key="1">
    <citation type="submission" date="2022-07" db="EMBL/GenBank/DDBJ databases">
        <title>Complete genome of CX2.</title>
        <authorList>
            <person name="Cao G."/>
        </authorList>
    </citation>
    <scope>NUCLEOTIDE SEQUENCE</scope>
    <source>
        <strain evidence="1">CX2</strain>
    </source>
</reference>
<organism evidence="1 2">
    <name type="scientific">Exiguobacterium aurantiacum</name>
    <dbReference type="NCBI Taxonomy" id="33987"/>
    <lineage>
        <taxon>Bacteria</taxon>
        <taxon>Bacillati</taxon>
        <taxon>Bacillota</taxon>
        <taxon>Bacilli</taxon>
        <taxon>Bacillales</taxon>
        <taxon>Bacillales Family XII. Incertae Sedis</taxon>
        <taxon>Exiguobacterium</taxon>
    </lineage>
</organism>
<name>A0ABY5FQ61_9BACL</name>
<dbReference type="RefSeq" id="WP_255178091.1">
    <property type="nucleotide sequence ID" value="NZ_CP101462.1"/>
</dbReference>
<sequence length="131" mass="14588">MIEEGTFVIESVSPNERYVCVFEDDGETGYIYFCPLNSSGDMEGVADSLWIYDQIAPPIEACEEVGFAWDDRSSKVAFIVDGECWGMLDLNTKRKLTAPREHNAIVSLPMELWEVGIPASEGEPVQMSVES</sequence>
<protein>
    <submittedName>
        <fullName evidence="1">DUF2251 domain-containing protein</fullName>
    </submittedName>
</protein>